<gene>
    <name evidence="2" type="ORF">C9I94_16255</name>
</gene>
<reference evidence="2 3" key="1">
    <citation type="submission" date="2018-01" db="EMBL/GenBank/DDBJ databases">
        <title>Whole genome sequencing of Histamine producing bacteria.</title>
        <authorList>
            <person name="Butler K."/>
        </authorList>
    </citation>
    <scope>NUCLEOTIDE SEQUENCE [LARGE SCALE GENOMIC DNA]</scope>
    <source>
        <strain evidence="2 3">DSM 24669</strain>
    </source>
</reference>
<feature type="signal peptide" evidence="1">
    <location>
        <begin position="1"/>
        <end position="18"/>
    </location>
</feature>
<feature type="chain" id="PRO_5030009020" evidence="1">
    <location>
        <begin position="19"/>
        <end position="166"/>
    </location>
</feature>
<evidence type="ECO:0000313" key="2">
    <source>
        <dbReference type="EMBL" id="PSW23177.1"/>
    </source>
</evidence>
<sequence>MKKIISGCLLSMSFGSMATIQTTSTYTNINFYPESYVSVDIKSSREYMTVEDNDKKVQQWVSVPMSLDWQTTNGVRIVGSCSSNPIGLCKDHGYMVFPALTSMQKDMPLYLKNSEKELILDDPRLRNLDVSHTLHIGVDDSVNFLKNYGHRDESVFLYKITIEARP</sequence>
<dbReference type="RefSeq" id="WP_048900237.1">
    <property type="nucleotide sequence ID" value="NZ_AP024852.1"/>
</dbReference>
<dbReference type="STRING" id="680026.AB733_19210"/>
<evidence type="ECO:0000313" key="3">
    <source>
        <dbReference type="Proteomes" id="UP000240481"/>
    </source>
</evidence>
<keyword evidence="1" id="KW-0732">Signal</keyword>
<dbReference type="Proteomes" id="UP000240481">
    <property type="component" value="Unassembled WGS sequence"/>
</dbReference>
<organism evidence="2 3">
    <name type="scientific">Photobacterium swingsii</name>
    <dbReference type="NCBI Taxonomy" id="680026"/>
    <lineage>
        <taxon>Bacteria</taxon>
        <taxon>Pseudomonadati</taxon>
        <taxon>Pseudomonadota</taxon>
        <taxon>Gammaproteobacteria</taxon>
        <taxon>Vibrionales</taxon>
        <taxon>Vibrionaceae</taxon>
        <taxon>Photobacterium</taxon>
    </lineage>
</organism>
<accession>A0A0J8V7T0</accession>
<keyword evidence="3" id="KW-1185">Reference proteome</keyword>
<proteinExistence type="predicted"/>
<dbReference type="EMBL" id="PYLZ01000009">
    <property type="protein sequence ID" value="PSW23177.1"/>
    <property type="molecule type" value="Genomic_DNA"/>
</dbReference>
<comment type="caution">
    <text evidence="2">The sequence shown here is derived from an EMBL/GenBank/DDBJ whole genome shotgun (WGS) entry which is preliminary data.</text>
</comment>
<name>A0A0J8V7T0_9GAMM</name>
<evidence type="ECO:0000256" key="1">
    <source>
        <dbReference type="SAM" id="SignalP"/>
    </source>
</evidence>
<dbReference type="AlphaFoldDB" id="A0A0J8V7T0"/>
<protein>
    <submittedName>
        <fullName evidence="2">Uncharacterized protein</fullName>
    </submittedName>
</protein>